<proteinExistence type="predicted"/>
<evidence type="ECO:0000313" key="1">
    <source>
        <dbReference type="EMBL" id="ENN74755.1"/>
    </source>
</evidence>
<accession>N6TZN4</accession>
<dbReference type="AlphaFoldDB" id="N6TZN4"/>
<protein>
    <submittedName>
        <fullName evidence="1">Uncharacterized protein</fullName>
    </submittedName>
</protein>
<dbReference type="OrthoDB" id="5984298at2759"/>
<dbReference type="EMBL" id="KB741032">
    <property type="protein sequence ID" value="ENN74755.1"/>
    <property type="molecule type" value="Genomic_DNA"/>
</dbReference>
<sequence>MNVLKRCICSNLAKQTISRFYSGSLYEPSYLEEMRPKVSLYDTLNIQLRGYDYPVPILFRVIETTLLVGVTANVVPHEEYHEEDRYIPDSELNKLKYELEEMGGPLKKK</sequence>
<reference evidence="1" key="1">
    <citation type="journal article" date="2013" name="Genome Biol.">
        <title>Draft genome of the mountain pine beetle, Dendroctonus ponderosae Hopkins, a major forest pest.</title>
        <authorList>
            <person name="Keeling C.I."/>
            <person name="Yuen M.M."/>
            <person name="Liao N.Y."/>
            <person name="Docking T.R."/>
            <person name="Chan S.K."/>
            <person name="Taylor G.A."/>
            <person name="Palmquist D.L."/>
            <person name="Jackman S.D."/>
            <person name="Nguyen A."/>
            <person name="Li M."/>
            <person name="Henderson H."/>
            <person name="Janes J.K."/>
            <person name="Zhao Y."/>
            <person name="Pandoh P."/>
            <person name="Moore R."/>
            <person name="Sperling F.A."/>
            <person name="Huber D.P."/>
            <person name="Birol I."/>
            <person name="Jones S.J."/>
            <person name="Bohlmann J."/>
        </authorList>
    </citation>
    <scope>NUCLEOTIDE SEQUENCE</scope>
</reference>
<feature type="non-terminal residue" evidence="1">
    <location>
        <position position="1"/>
    </location>
</feature>
<gene>
    <name evidence="1" type="ORF">YQE_08663</name>
</gene>
<name>N6TZN4_DENPD</name>
<organism evidence="1">
    <name type="scientific">Dendroctonus ponderosae</name>
    <name type="common">Mountain pine beetle</name>
    <dbReference type="NCBI Taxonomy" id="77166"/>
    <lineage>
        <taxon>Eukaryota</taxon>
        <taxon>Metazoa</taxon>
        <taxon>Ecdysozoa</taxon>
        <taxon>Arthropoda</taxon>
        <taxon>Hexapoda</taxon>
        <taxon>Insecta</taxon>
        <taxon>Pterygota</taxon>
        <taxon>Neoptera</taxon>
        <taxon>Endopterygota</taxon>
        <taxon>Coleoptera</taxon>
        <taxon>Polyphaga</taxon>
        <taxon>Cucujiformia</taxon>
        <taxon>Curculionidae</taxon>
        <taxon>Scolytinae</taxon>
        <taxon>Dendroctonus</taxon>
    </lineage>
</organism>
<dbReference type="HOGENOM" id="CLU_2186603_0_0_1"/>